<dbReference type="AlphaFoldDB" id="A0A6C0H2I2"/>
<keyword evidence="1" id="KW-0443">Lipid metabolism</keyword>
<proteinExistence type="predicted"/>
<dbReference type="InterPro" id="IPR016035">
    <property type="entry name" value="Acyl_Trfase/lysoPLipase"/>
</dbReference>
<dbReference type="PANTHER" id="PTHR46394">
    <property type="entry name" value="ANNEXIN"/>
    <property type="match status" value="1"/>
</dbReference>
<dbReference type="InterPro" id="IPR002641">
    <property type="entry name" value="PNPLA_dom"/>
</dbReference>
<dbReference type="Pfam" id="PF01734">
    <property type="entry name" value="Patatin"/>
    <property type="match status" value="1"/>
</dbReference>
<dbReference type="GO" id="GO:0006629">
    <property type="term" value="P:lipid metabolic process"/>
    <property type="evidence" value="ECO:0007669"/>
    <property type="project" value="UniProtKB-KW"/>
</dbReference>
<dbReference type="Gene3D" id="3.40.1090.10">
    <property type="entry name" value="Cytosolic phospholipase A2 catalytic domain"/>
    <property type="match status" value="2"/>
</dbReference>
<protein>
    <recommendedName>
        <fullName evidence="2">PNPLA domain-containing protein</fullName>
    </recommendedName>
</protein>
<name>A0A6C0H2I2_9ZZZZ</name>
<dbReference type="EMBL" id="MN739849">
    <property type="protein sequence ID" value="QHT74355.1"/>
    <property type="molecule type" value="Genomic_DNA"/>
</dbReference>
<organism evidence="3">
    <name type="scientific">viral metagenome</name>
    <dbReference type="NCBI Taxonomy" id="1070528"/>
    <lineage>
        <taxon>unclassified sequences</taxon>
        <taxon>metagenomes</taxon>
        <taxon>organismal metagenomes</taxon>
    </lineage>
</organism>
<dbReference type="SUPFAM" id="SSF52151">
    <property type="entry name" value="FabD/lysophospholipase-like"/>
    <property type="match status" value="1"/>
</dbReference>
<dbReference type="PANTHER" id="PTHR46394:SF1">
    <property type="entry name" value="PNPLA DOMAIN-CONTAINING PROTEIN"/>
    <property type="match status" value="1"/>
</dbReference>
<feature type="domain" description="PNPLA" evidence="2">
    <location>
        <begin position="14"/>
        <end position="198"/>
    </location>
</feature>
<evidence type="ECO:0000313" key="3">
    <source>
        <dbReference type="EMBL" id="QHT74355.1"/>
    </source>
</evidence>
<dbReference type="InterPro" id="IPR052580">
    <property type="entry name" value="Lipid_Hydrolase"/>
</dbReference>
<reference evidence="3" key="1">
    <citation type="journal article" date="2020" name="Nature">
        <title>Giant virus diversity and host interactions through global metagenomics.</title>
        <authorList>
            <person name="Schulz F."/>
            <person name="Roux S."/>
            <person name="Paez-Espino D."/>
            <person name="Jungbluth S."/>
            <person name="Walsh D.A."/>
            <person name="Denef V.J."/>
            <person name="McMahon K.D."/>
            <person name="Konstantinidis K.T."/>
            <person name="Eloe-Fadrosh E.A."/>
            <person name="Kyrpides N.C."/>
            <person name="Woyke T."/>
        </authorList>
    </citation>
    <scope>NUCLEOTIDE SEQUENCE</scope>
    <source>
        <strain evidence="3">GVMAG-M-3300023179-59</strain>
    </source>
</reference>
<accession>A0A6C0H2I2</accession>
<sequence length="296" mass="33582">MAEEPHTANTIKHLVISGGGINGFVFYGVLKETCHQNIWNMNYIKTIYCTSIGSVLAVMLSLKYDWPTIDDYLIKRPWHQVYKFDMYSIMDSFQKRGIFNVKVIEETFLPLFKGKDVSIDITMKEFYEMSGIELHIITTETNEFVKVDISHKTHPDWRVVDAVYCSSALPVIMAPFLKDGLCYCDGGALCNYPIQLCIDDGNNPDEILGVTKTANSALRKITDESTLLDYVMMIMSKSVEKVLSVTKMSLIKHEYCVFSKTMSIYDIYTVANSMDLRSQFIESGVEFAKNATSSSD</sequence>
<evidence type="ECO:0000259" key="2">
    <source>
        <dbReference type="PROSITE" id="PS51635"/>
    </source>
</evidence>
<evidence type="ECO:0000256" key="1">
    <source>
        <dbReference type="ARBA" id="ARBA00023098"/>
    </source>
</evidence>
<dbReference type="PROSITE" id="PS51635">
    <property type="entry name" value="PNPLA"/>
    <property type="match status" value="1"/>
</dbReference>